<feature type="coiled-coil region" evidence="6">
    <location>
        <begin position="25"/>
        <end position="103"/>
    </location>
</feature>
<dbReference type="Gene3D" id="1.10.287.370">
    <property type="match status" value="1"/>
</dbReference>
<comment type="function">
    <text evidence="4 5">Binds specifically to cytosolic chaperonin (c-CPN) and transfers target proteins to it. Binds to nascent polypeptide chain and promotes folding in an environment in which there are many competing pathways for nonnative proteins.</text>
</comment>
<dbReference type="Pfam" id="PF01920">
    <property type="entry name" value="Prefoldin_2"/>
    <property type="match status" value="1"/>
</dbReference>
<dbReference type="RefSeq" id="XP_008479266.1">
    <property type="nucleotide sequence ID" value="XM_008481044.2"/>
</dbReference>
<dbReference type="KEGG" id="dci:103516090"/>
<accession>A0A1S3DCZ7</accession>
<keyword evidence="3 5" id="KW-0143">Chaperone</keyword>
<dbReference type="GO" id="GO:0016272">
    <property type="term" value="C:prefoldin complex"/>
    <property type="evidence" value="ECO:0007669"/>
    <property type="project" value="UniProtKB-UniRule"/>
</dbReference>
<sequence>MTSKVATPDSDVHITFEDQQKINQFAKHNAKLEDYKDELKVKENELKNLQDAFEELDMVLDDDEMFPFLMGEIFLYQNLEDTKKSLEESRQNIKSDIASIEQTMSSIKTVMSDLKTHLYAKFGNHIKLEADDD</sequence>
<dbReference type="GO" id="GO:0051082">
    <property type="term" value="F:unfolded protein binding"/>
    <property type="evidence" value="ECO:0007669"/>
    <property type="project" value="InterPro"/>
</dbReference>
<dbReference type="CDD" id="cd23165">
    <property type="entry name" value="Prefoldin_4"/>
    <property type="match status" value="1"/>
</dbReference>
<dbReference type="OMA" id="KFGRAIN"/>
<name>A0A1S3DCZ7_DIACI</name>
<dbReference type="InterPro" id="IPR002777">
    <property type="entry name" value="PFD_beta-like"/>
</dbReference>
<evidence type="ECO:0000256" key="5">
    <source>
        <dbReference type="PIRNR" id="PIRNR016477"/>
    </source>
</evidence>
<dbReference type="GO" id="GO:0005737">
    <property type="term" value="C:cytoplasm"/>
    <property type="evidence" value="ECO:0007669"/>
    <property type="project" value="UniProtKB-ARBA"/>
</dbReference>
<evidence type="ECO:0000256" key="2">
    <source>
        <dbReference type="ARBA" id="ARBA00011695"/>
    </source>
</evidence>
<evidence type="ECO:0000313" key="8">
    <source>
        <dbReference type="RefSeq" id="XP_008479266.1"/>
    </source>
</evidence>
<comment type="similarity">
    <text evidence="1 5">Belongs to the prefoldin subunit beta family.</text>
</comment>
<dbReference type="InterPro" id="IPR009053">
    <property type="entry name" value="Prefoldin"/>
</dbReference>
<keyword evidence="7" id="KW-1185">Reference proteome</keyword>
<protein>
    <recommendedName>
        <fullName evidence="5">Prefoldin subunit 4</fullName>
    </recommendedName>
</protein>
<organism evidence="7 8">
    <name type="scientific">Diaphorina citri</name>
    <name type="common">Asian citrus psyllid</name>
    <dbReference type="NCBI Taxonomy" id="121845"/>
    <lineage>
        <taxon>Eukaryota</taxon>
        <taxon>Metazoa</taxon>
        <taxon>Ecdysozoa</taxon>
        <taxon>Arthropoda</taxon>
        <taxon>Hexapoda</taxon>
        <taxon>Insecta</taxon>
        <taxon>Pterygota</taxon>
        <taxon>Neoptera</taxon>
        <taxon>Paraneoptera</taxon>
        <taxon>Hemiptera</taxon>
        <taxon>Sternorrhyncha</taxon>
        <taxon>Psylloidea</taxon>
        <taxon>Psyllidae</taxon>
        <taxon>Diaphorininae</taxon>
        <taxon>Diaphorina</taxon>
    </lineage>
</organism>
<dbReference type="AlphaFoldDB" id="A0A1S3DCZ7"/>
<evidence type="ECO:0000256" key="1">
    <source>
        <dbReference type="ARBA" id="ARBA00008045"/>
    </source>
</evidence>
<evidence type="ECO:0000313" key="7">
    <source>
        <dbReference type="Proteomes" id="UP000079169"/>
    </source>
</evidence>
<evidence type="ECO:0000256" key="3">
    <source>
        <dbReference type="ARBA" id="ARBA00023186"/>
    </source>
</evidence>
<dbReference type="FunFam" id="1.10.287.370:FF:000005">
    <property type="entry name" value="Prefoldin subunit 4"/>
    <property type="match status" value="1"/>
</dbReference>
<dbReference type="PANTHER" id="PTHR21100:SF9">
    <property type="entry name" value="PREFOLDIN SUBUNIT 4"/>
    <property type="match status" value="1"/>
</dbReference>
<reference evidence="8" key="1">
    <citation type="submission" date="2025-08" db="UniProtKB">
        <authorList>
            <consortium name="RefSeq"/>
        </authorList>
    </citation>
    <scope>IDENTIFICATION</scope>
</reference>
<evidence type="ECO:0000256" key="6">
    <source>
        <dbReference type="SAM" id="Coils"/>
    </source>
</evidence>
<evidence type="ECO:0000256" key="4">
    <source>
        <dbReference type="ARBA" id="ARBA00024667"/>
    </source>
</evidence>
<dbReference type="GeneID" id="103516090"/>
<dbReference type="STRING" id="121845.A0A1S3DCZ7"/>
<dbReference type="CTD" id="5203"/>
<dbReference type="SUPFAM" id="SSF46579">
    <property type="entry name" value="Prefoldin"/>
    <property type="match status" value="1"/>
</dbReference>
<keyword evidence="6" id="KW-0175">Coiled coil</keyword>
<comment type="subunit">
    <text evidence="2 5">Heterohexamer of two PFD-alpha type and four PFD-beta type subunits.</text>
</comment>
<dbReference type="PaxDb" id="121845-A0A1S3DCZ7"/>
<dbReference type="Proteomes" id="UP000079169">
    <property type="component" value="Unplaced"/>
</dbReference>
<dbReference type="GO" id="GO:0006457">
    <property type="term" value="P:protein folding"/>
    <property type="evidence" value="ECO:0007669"/>
    <property type="project" value="UniProtKB-UniRule"/>
</dbReference>
<dbReference type="InterPro" id="IPR016661">
    <property type="entry name" value="PFDN4"/>
</dbReference>
<gene>
    <name evidence="8" type="primary">LOC103516090</name>
</gene>
<dbReference type="PANTHER" id="PTHR21100">
    <property type="entry name" value="PREFOLDIN SUBUNIT 4"/>
    <property type="match status" value="1"/>
</dbReference>
<dbReference type="PIRSF" id="PIRSF016477">
    <property type="entry name" value="Prefoldin_subunit_4"/>
    <property type="match status" value="1"/>
</dbReference>
<proteinExistence type="inferred from homology"/>